<reference evidence="1 2" key="1">
    <citation type="journal article" date="2020" name="Nat. Food">
        <title>A phased Vanilla planifolia genome enables genetic improvement of flavour and production.</title>
        <authorList>
            <person name="Hasing T."/>
            <person name="Tang H."/>
            <person name="Brym M."/>
            <person name="Khazi F."/>
            <person name="Huang T."/>
            <person name="Chambers A.H."/>
        </authorList>
    </citation>
    <scope>NUCLEOTIDE SEQUENCE [LARGE SCALE GENOMIC DNA]</scope>
    <source>
        <tissue evidence="1">Leaf</tissue>
    </source>
</reference>
<accession>A0A835QIJ4</accession>
<protein>
    <submittedName>
        <fullName evidence="1">Uncharacterized protein</fullName>
    </submittedName>
</protein>
<dbReference type="Gene3D" id="1.10.8.10">
    <property type="entry name" value="DNA helicase RuvA subunit, C-terminal domain"/>
    <property type="match status" value="1"/>
</dbReference>
<gene>
    <name evidence="1" type="ORF">HPP92_015096</name>
</gene>
<dbReference type="EMBL" id="JADCNL010000007">
    <property type="protein sequence ID" value="KAG0473239.1"/>
    <property type="molecule type" value="Genomic_DNA"/>
</dbReference>
<organism evidence="1 2">
    <name type="scientific">Vanilla planifolia</name>
    <name type="common">Vanilla</name>
    <dbReference type="NCBI Taxonomy" id="51239"/>
    <lineage>
        <taxon>Eukaryota</taxon>
        <taxon>Viridiplantae</taxon>
        <taxon>Streptophyta</taxon>
        <taxon>Embryophyta</taxon>
        <taxon>Tracheophyta</taxon>
        <taxon>Spermatophyta</taxon>
        <taxon>Magnoliopsida</taxon>
        <taxon>Liliopsida</taxon>
        <taxon>Asparagales</taxon>
        <taxon>Orchidaceae</taxon>
        <taxon>Vanilloideae</taxon>
        <taxon>Vanilleae</taxon>
        <taxon>Vanilla</taxon>
    </lineage>
</organism>
<evidence type="ECO:0000313" key="2">
    <source>
        <dbReference type="Proteomes" id="UP000636800"/>
    </source>
</evidence>
<dbReference type="AlphaFoldDB" id="A0A835QIJ4"/>
<dbReference type="Pfam" id="PF14555">
    <property type="entry name" value="UBA_4"/>
    <property type="match status" value="1"/>
</dbReference>
<name>A0A835QIJ4_VANPL</name>
<sequence>MGDPGGVGGFEDKVAYFQAITGLEDTDLCTEILSAHNWDLRSRHLLLLLPQIPFSPFRAIVFVVPGRCIRSRFRHPRRSVILLRSYSASISRPRLEDHHPSFLCSFRWCWSHIWRCRAWRVGSRQRSFALPWHLKFVSPRGQNESGRLIPISASAAEANDFVATFERDFPLV</sequence>
<keyword evidence="2" id="KW-1185">Reference proteome</keyword>
<evidence type="ECO:0000313" key="1">
    <source>
        <dbReference type="EMBL" id="KAG0473239.1"/>
    </source>
</evidence>
<comment type="caution">
    <text evidence="1">The sequence shown here is derived from an EMBL/GenBank/DDBJ whole genome shotgun (WGS) entry which is preliminary data.</text>
</comment>
<dbReference type="CDD" id="cd14353">
    <property type="entry name" value="UBA_FAF"/>
    <property type="match status" value="1"/>
</dbReference>
<dbReference type="OrthoDB" id="1921961at2759"/>
<dbReference type="Proteomes" id="UP000636800">
    <property type="component" value="Chromosome 7"/>
</dbReference>
<proteinExistence type="predicted"/>